<organism evidence="2 3">
    <name type="scientific">Hydrobacter penzbergensis</name>
    <dbReference type="NCBI Taxonomy" id="1235997"/>
    <lineage>
        <taxon>Bacteria</taxon>
        <taxon>Pseudomonadati</taxon>
        <taxon>Bacteroidota</taxon>
        <taxon>Chitinophagia</taxon>
        <taxon>Chitinophagales</taxon>
        <taxon>Chitinophagaceae</taxon>
        <taxon>Hydrobacter</taxon>
    </lineage>
</organism>
<sequence length="160" mass="18933">MNFILKTIWKRIVLFAVIAFALIQFIPKPKRNSDDTISEASFNTVYVVPDTIMHVLKTACYDCHSNNTRYPWYSNIQPVAWYLNRHIVNGKEELNFDEFGRYSRRRQQSKFKAIASQIEDNEMPLSSYRLLHREARLTKDEKRLLITWAKSSLDNIDSKK</sequence>
<dbReference type="AlphaFoldDB" id="A0A8X8IET3"/>
<feature type="domain" description="Haem-binding" evidence="1">
    <location>
        <begin position="17"/>
        <end position="153"/>
    </location>
</feature>
<dbReference type="RefSeq" id="WP_092722757.1">
    <property type="nucleotide sequence ID" value="NZ_FNNO01000003.1"/>
</dbReference>
<accession>A0A8X8IET3</accession>
<keyword evidence="3" id="KW-1185">Reference proteome</keyword>
<evidence type="ECO:0000313" key="2">
    <source>
        <dbReference type="EMBL" id="SDW51499.1"/>
    </source>
</evidence>
<protein>
    <submittedName>
        <fullName evidence="2">Haem-binding domain-containing protein</fullName>
    </submittedName>
</protein>
<dbReference type="InterPro" id="IPR025992">
    <property type="entry name" value="Haem-bd"/>
</dbReference>
<gene>
    <name evidence="2" type="ORF">SAMN05444410_103168</name>
</gene>
<comment type="caution">
    <text evidence="2">The sequence shown here is derived from an EMBL/GenBank/DDBJ whole genome shotgun (WGS) entry which is preliminary data.</text>
</comment>
<dbReference type="Pfam" id="PF14376">
    <property type="entry name" value="Haem_bd"/>
    <property type="match status" value="1"/>
</dbReference>
<proteinExistence type="predicted"/>
<name>A0A8X8IET3_9BACT</name>
<dbReference type="Proteomes" id="UP000198711">
    <property type="component" value="Unassembled WGS sequence"/>
</dbReference>
<dbReference type="EMBL" id="FNNO01000003">
    <property type="protein sequence ID" value="SDW51499.1"/>
    <property type="molecule type" value="Genomic_DNA"/>
</dbReference>
<evidence type="ECO:0000259" key="1">
    <source>
        <dbReference type="SMART" id="SM01235"/>
    </source>
</evidence>
<dbReference type="SMART" id="SM01235">
    <property type="entry name" value="Haem_bd"/>
    <property type="match status" value="1"/>
</dbReference>
<reference evidence="2 3" key="1">
    <citation type="submission" date="2016-10" db="EMBL/GenBank/DDBJ databases">
        <authorList>
            <person name="Varghese N."/>
            <person name="Submissions S."/>
        </authorList>
    </citation>
    <scope>NUCLEOTIDE SEQUENCE [LARGE SCALE GENOMIC DNA]</scope>
    <source>
        <strain evidence="2 3">DSM 25353</strain>
    </source>
</reference>
<evidence type="ECO:0000313" key="3">
    <source>
        <dbReference type="Proteomes" id="UP000198711"/>
    </source>
</evidence>